<dbReference type="PROSITE" id="PS50007">
    <property type="entry name" value="PIPLC_X_DOMAIN"/>
    <property type="match status" value="1"/>
</dbReference>
<feature type="compositionally biased region" description="Basic and acidic residues" evidence="1">
    <location>
        <begin position="192"/>
        <end position="203"/>
    </location>
</feature>
<reference evidence="4 5" key="1">
    <citation type="submission" date="2013-11" db="EMBL/GenBank/DDBJ databases">
        <title>Single cell genomics of uncultured Tannerella BU063 (oral taxon 286).</title>
        <authorList>
            <person name="Beall C.J."/>
            <person name="Campbell A.G."/>
            <person name="Griffen A.L."/>
            <person name="Podar M."/>
            <person name="Leys E.J."/>
        </authorList>
    </citation>
    <scope>NUCLEOTIDE SEQUENCE [LARGE SCALE GENOMIC DNA]</scope>
    <source>
        <strain evidence="4">Cell 2</strain>
    </source>
</reference>
<dbReference type="InterPro" id="IPR005543">
    <property type="entry name" value="PASTA_dom"/>
</dbReference>
<keyword evidence="2" id="KW-1133">Transmembrane helix</keyword>
<dbReference type="Pfam" id="PF03793">
    <property type="entry name" value="PASTA"/>
    <property type="match status" value="1"/>
</dbReference>
<dbReference type="PATRIC" id="fig|1411148.3.peg.1694"/>
<dbReference type="Proteomes" id="UP000018837">
    <property type="component" value="Unassembled WGS sequence"/>
</dbReference>
<evidence type="ECO:0000256" key="2">
    <source>
        <dbReference type="SAM" id="Phobius"/>
    </source>
</evidence>
<gene>
    <name evidence="4" type="ORF">N425_10470</name>
</gene>
<feature type="compositionally biased region" description="Acidic residues" evidence="1">
    <location>
        <begin position="204"/>
        <end position="217"/>
    </location>
</feature>
<evidence type="ECO:0000313" key="4">
    <source>
        <dbReference type="EMBL" id="ETK01346.1"/>
    </source>
</evidence>
<proteinExistence type="predicted"/>
<name>W2C4G9_9BACT</name>
<accession>W2C4G9</accession>
<dbReference type="CDD" id="cd06577">
    <property type="entry name" value="PASTA_pknB"/>
    <property type="match status" value="1"/>
</dbReference>
<comment type="caution">
    <text evidence="4">The sequence shown here is derived from an EMBL/GenBank/DDBJ whole genome shotgun (WGS) entry which is preliminary data.</text>
</comment>
<feature type="transmembrane region" description="Helical" evidence="2">
    <location>
        <begin position="6"/>
        <end position="29"/>
    </location>
</feature>
<dbReference type="Gene3D" id="3.30.10.20">
    <property type="match status" value="2"/>
</dbReference>
<dbReference type="AlphaFoldDB" id="W2C4G9"/>
<evidence type="ECO:0000313" key="5">
    <source>
        <dbReference type="Proteomes" id="UP000018837"/>
    </source>
</evidence>
<keyword evidence="2" id="KW-0472">Membrane</keyword>
<evidence type="ECO:0000259" key="3">
    <source>
        <dbReference type="PROSITE" id="PS51178"/>
    </source>
</evidence>
<evidence type="ECO:0000256" key="1">
    <source>
        <dbReference type="SAM" id="MobiDB-lite"/>
    </source>
</evidence>
<dbReference type="PROSITE" id="PS51178">
    <property type="entry name" value="PASTA"/>
    <property type="match status" value="1"/>
</dbReference>
<organism evidence="4 5">
    <name type="scientific">Tannerella sp. oral taxon BU063 isolate Cell 2</name>
    <dbReference type="NCBI Taxonomy" id="1411148"/>
    <lineage>
        <taxon>Bacteria</taxon>
        <taxon>Pseudomonadati</taxon>
        <taxon>Bacteroidota</taxon>
        <taxon>Bacteroidia</taxon>
        <taxon>Bacteroidales</taxon>
        <taxon>Tannerellaceae</taxon>
        <taxon>Tannerella</taxon>
    </lineage>
</organism>
<feature type="domain" description="PASTA" evidence="3">
    <location>
        <begin position="38"/>
        <end position="105"/>
    </location>
</feature>
<dbReference type="SMART" id="SM00740">
    <property type="entry name" value="PASTA"/>
    <property type="match status" value="2"/>
</dbReference>
<dbReference type="EMBL" id="AYUF01000485">
    <property type="protein sequence ID" value="ETK01346.1"/>
    <property type="molecule type" value="Genomic_DNA"/>
</dbReference>
<sequence>MREWFMRLPVVVHIFLAAIALWLLSLMVLKSLDVYTRHNESIVVPNVKGKTPEEAHREIRKTGLRYIVLDSIYSKDMAPGAIVEVVPAIGSKVKKDRILYLTINARTAQMAIVPDVTDLSLRQAFALLQSHGFTSIDVVYVSGSYRDLALGVQLRGKTLRAGDRAPIAAKIVLRVSDGGEGGTDSTFWSPRSESEWRASRSSDDSDDEEERGTDDDE</sequence>
<feature type="region of interest" description="Disordered" evidence="1">
    <location>
        <begin position="178"/>
        <end position="217"/>
    </location>
</feature>
<keyword evidence="2" id="KW-0812">Transmembrane</keyword>
<protein>
    <submittedName>
        <fullName evidence="4">PASTA domain protein</fullName>
    </submittedName>
</protein>